<dbReference type="PANTHER" id="PTHR12213">
    <property type="entry name" value="CORRINOID ADENOSYLTRANSFERASE"/>
    <property type="match status" value="1"/>
</dbReference>
<evidence type="ECO:0000256" key="13">
    <source>
        <dbReference type="ARBA" id="ARBA00048692"/>
    </source>
</evidence>
<dbReference type="InterPro" id="IPR029499">
    <property type="entry name" value="PduO-typ"/>
</dbReference>
<dbReference type="EC" id="2.5.1.17" evidence="3 14"/>
<dbReference type="InterPro" id="IPR036451">
    <property type="entry name" value="CblAdoTrfase-like_sf"/>
</dbReference>
<comment type="catalytic activity">
    <reaction evidence="12 14">
        <text>2 cob(II)yrinate a,c diamide + reduced [electron-transfer flavoprotein] + 2 ATP = 2 adenosylcob(III)yrinate a,c-diamide + 2 triphosphate + oxidized [electron-transfer flavoprotein] + 3 H(+)</text>
        <dbReference type="Rhea" id="RHEA:11528"/>
        <dbReference type="Rhea" id="RHEA-COMP:10685"/>
        <dbReference type="Rhea" id="RHEA-COMP:10686"/>
        <dbReference type="ChEBI" id="CHEBI:15378"/>
        <dbReference type="ChEBI" id="CHEBI:18036"/>
        <dbReference type="ChEBI" id="CHEBI:30616"/>
        <dbReference type="ChEBI" id="CHEBI:57692"/>
        <dbReference type="ChEBI" id="CHEBI:58307"/>
        <dbReference type="ChEBI" id="CHEBI:58503"/>
        <dbReference type="ChEBI" id="CHEBI:58537"/>
        <dbReference type="EC" id="2.5.1.17"/>
    </reaction>
</comment>
<dbReference type="OrthoDB" id="9778896at2"/>
<evidence type="ECO:0000256" key="1">
    <source>
        <dbReference type="ARBA" id="ARBA00005121"/>
    </source>
</evidence>
<protein>
    <recommendedName>
        <fullName evidence="4 14">Corrinoid adenosyltransferase</fullName>
        <ecNumber evidence="3 14">2.5.1.17</ecNumber>
    </recommendedName>
    <alternativeName>
        <fullName evidence="9 14">Cob(II)alamin adenosyltransferase</fullName>
    </alternativeName>
    <alternativeName>
        <fullName evidence="11 14">Cob(II)yrinic acid a,c-diamide adenosyltransferase</fullName>
    </alternativeName>
    <alternativeName>
        <fullName evidence="10 14">Cobinamide/cobalamin adenosyltransferase</fullName>
    </alternativeName>
</protein>
<keyword evidence="8 14" id="KW-0067">ATP-binding</keyword>
<dbReference type="PANTHER" id="PTHR12213:SF0">
    <property type="entry name" value="CORRINOID ADENOSYLTRANSFERASE MMAB"/>
    <property type="match status" value="1"/>
</dbReference>
<dbReference type="UniPathway" id="UPA00148">
    <property type="reaction ID" value="UER00233"/>
</dbReference>
<dbReference type="Pfam" id="PF01923">
    <property type="entry name" value="Cob_adeno_trans"/>
    <property type="match status" value="1"/>
</dbReference>
<evidence type="ECO:0000256" key="10">
    <source>
        <dbReference type="ARBA" id="ARBA00033334"/>
    </source>
</evidence>
<keyword evidence="7 14" id="KW-0547">Nucleotide-binding</keyword>
<sequence>MSSRIYTRTGDDGTTGQFLGGRVSKADPLVDACGDVDETVALLGVARAGCADPELADLLLRLQRDLFVVGADLATHPDRRDRLTDRVSRVTPQMVADVEALIDRLVAERPLRPVFVVPGSTPVSAAVDHARTVARRAERHTVGARAGGRTVSTAALEYLNRLSDLLFVLARRAAGDAEEPASHD</sequence>
<feature type="domain" description="Cobalamin adenosyltransferase-like" evidence="15">
    <location>
        <begin position="5"/>
        <end position="172"/>
    </location>
</feature>
<dbReference type="SUPFAM" id="SSF89028">
    <property type="entry name" value="Cobalamin adenosyltransferase-like"/>
    <property type="match status" value="1"/>
</dbReference>
<name>A0A7J5UR72_9MICO</name>
<dbReference type="GO" id="GO:0005524">
    <property type="term" value="F:ATP binding"/>
    <property type="evidence" value="ECO:0007669"/>
    <property type="project" value="UniProtKB-UniRule"/>
</dbReference>
<dbReference type="NCBIfam" id="TIGR00636">
    <property type="entry name" value="PduO_Nterm"/>
    <property type="match status" value="1"/>
</dbReference>
<evidence type="ECO:0000313" key="16">
    <source>
        <dbReference type="EMBL" id="KAE8764827.1"/>
    </source>
</evidence>
<dbReference type="RefSeq" id="WP_152200409.1">
    <property type="nucleotide sequence ID" value="NZ_VUKF01000003.1"/>
</dbReference>
<evidence type="ECO:0000313" key="17">
    <source>
        <dbReference type="Proteomes" id="UP000451860"/>
    </source>
</evidence>
<keyword evidence="17" id="KW-1185">Reference proteome</keyword>
<proteinExistence type="inferred from homology"/>
<reference evidence="16 17" key="1">
    <citation type="submission" date="2019-10" db="EMBL/GenBank/DDBJ databases">
        <title>Georgenia wutianyii sp. nov. and Georgenia yuyongxinii sp. nov. isolated from plateau pika (Ochotona curzoniae) in the Qinghai-Tibet plateau of China.</title>
        <authorList>
            <person name="Tian Z."/>
        </authorList>
    </citation>
    <scope>NUCLEOTIDE SEQUENCE [LARGE SCALE GENOMIC DNA]</scope>
    <source>
        <strain evidence="16 17">DSM 21501</strain>
    </source>
</reference>
<evidence type="ECO:0000256" key="3">
    <source>
        <dbReference type="ARBA" id="ARBA00012454"/>
    </source>
</evidence>
<dbReference type="GO" id="GO:0009236">
    <property type="term" value="P:cobalamin biosynthetic process"/>
    <property type="evidence" value="ECO:0007669"/>
    <property type="project" value="UniProtKB-UniRule"/>
</dbReference>
<organism evidence="16 17">
    <name type="scientific">Georgenia thermotolerans</name>
    <dbReference type="NCBI Taxonomy" id="527326"/>
    <lineage>
        <taxon>Bacteria</taxon>
        <taxon>Bacillati</taxon>
        <taxon>Actinomycetota</taxon>
        <taxon>Actinomycetes</taxon>
        <taxon>Micrococcales</taxon>
        <taxon>Bogoriellaceae</taxon>
        <taxon>Georgenia</taxon>
    </lineage>
</organism>
<evidence type="ECO:0000256" key="9">
    <source>
        <dbReference type="ARBA" id="ARBA00031529"/>
    </source>
</evidence>
<comment type="catalytic activity">
    <reaction evidence="13 14">
        <text>2 cob(II)alamin + reduced [electron-transfer flavoprotein] + 2 ATP = 2 adenosylcob(III)alamin + 2 triphosphate + oxidized [electron-transfer flavoprotein] + 3 H(+)</text>
        <dbReference type="Rhea" id="RHEA:28671"/>
        <dbReference type="Rhea" id="RHEA-COMP:10685"/>
        <dbReference type="Rhea" id="RHEA-COMP:10686"/>
        <dbReference type="ChEBI" id="CHEBI:15378"/>
        <dbReference type="ChEBI" id="CHEBI:16304"/>
        <dbReference type="ChEBI" id="CHEBI:18036"/>
        <dbReference type="ChEBI" id="CHEBI:18408"/>
        <dbReference type="ChEBI" id="CHEBI:30616"/>
        <dbReference type="ChEBI" id="CHEBI:57692"/>
        <dbReference type="ChEBI" id="CHEBI:58307"/>
        <dbReference type="EC" id="2.5.1.17"/>
    </reaction>
</comment>
<dbReference type="Gene3D" id="1.20.1200.10">
    <property type="entry name" value="Cobalamin adenosyltransferase-like"/>
    <property type="match status" value="1"/>
</dbReference>
<evidence type="ECO:0000256" key="2">
    <source>
        <dbReference type="ARBA" id="ARBA00007487"/>
    </source>
</evidence>
<gene>
    <name evidence="16" type="ORF">GB883_06790</name>
</gene>
<accession>A0A7J5UR72</accession>
<dbReference type="InterPro" id="IPR016030">
    <property type="entry name" value="CblAdoTrfase-like"/>
</dbReference>
<evidence type="ECO:0000256" key="14">
    <source>
        <dbReference type="RuleBase" id="RU366026"/>
    </source>
</evidence>
<evidence type="ECO:0000256" key="4">
    <source>
        <dbReference type="ARBA" id="ARBA00020963"/>
    </source>
</evidence>
<dbReference type="AlphaFoldDB" id="A0A7J5UR72"/>
<evidence type="ECO:0000256" key="8">
    <source>
        <dbReference type="ARBA" id="ARBA00022840"/>
    </source>
</evidence>
<evidence type="ECO:0000256" key="7">
    <source>
        <dbReference type="ARBA" id="ARBA00022741"/>
    </source>
</evidence>
<keyword evidence="6 14" id="KW-0808">Transferase</keyword>
<evidence type="ECO:0000256" key="11">
    <source>
        <dbReference type="ARBA" id="ARBA00033354"/>
    </source>
</evidence>
<keyword evidence="5 14" id="KW-0169">Cobalamin biosynthesis</keyword>
<comment type="caution">
    <text evidence="16">The sequence shown here is derived from an EMBL/GenBank/DDBJ whole genome shotgun (WGS) entry which is preliminary data.</text>
</comment>
<evidence type="ECO:0000256" key="12">
    <source>
        <dbReference type="ARBA" id="ARBA00048555"/>
    </source>
</evidence>
<comment type="similarity">
    <text evidence="2 14">Belongs to the Cob(I)alamin adenosyltransferase family.</text>
</comment>
<evidence type="ECO:0000256" key="6">
    <source>
        <dbReference type="ARBA" id="ARBA00022679"/>
    </source>
</evidence>
<evidence type="ECO:0000256" key="5">
    <source>
        <dbReference type="ARBA" id="ARBA00022573"/>
    </source>
</evidence>
<dbReference type="GO" id="GO:0008817">
    <property type="term" value="F:corrinoid adenosyltransferase activity"/>
    <property type="evidence" value="ECO:0007669"/>
    <property type="project" value="UniProtKB-UniRule"/>
</dbReference>
<dbReference type="Proteomes" id="UP000451860">
    <property type="component" value="Unassembled WGS sequence"/>
</dbReference>
<comment type="pathway">
    <text evidence="1 14">Cofactor biosynthesis; adenosylcobalamin biosynthesis; adenosylcobalamin from cob(II)yrinate a,c-diamide: step 2/7.</text>
</comment>
<dbReference type="EMBL" id="WHJE01000021">
    <property type="protein sequence ID" value="KAE8764827.1"/>
    <property type="molecule type" value="Genomic_DNA"/>
</dbReference>
<evidence type="ECO:0000259" key="15">
    <source>
        <dbReference type="Pfam" id="PF01923"/>
    </source>
</evidence>